<proteinExistence type="predicted"/>
<dbReference type="Proteomes" id="UP000054928">
    <property type="component" value="Unassembled WGS sequence"/>
</dbReference>
<evidence type="ECO:0000313" key="1">
    <source>
        <dbReference type="EMBL" id="CEG49207.1"/>
    </source>
</evidence>
<accession>A0A0P1B588</accession>
<dbReference type="OMA" id="NSANEAW"/>
<organism evidence="1 2">
    <name type="scientific">Plasmopara halstedii</name>
    <name type="common">Downy mildew of sunflower</name>
    <dbReference type="NCBI Taxonomy" id="4781"/>
    <lineage>
        <taxon>Eukaryota</taxon>
        <taxon>Sar</taxon>
        <taxon>Stramenopiles</taxon>
        <taxon>Oomycota</taxon>
        <taxon>Peronosporomycetes</taxon>
        <taxon>Peronosporales</taxon>
        <taxon>Peronosporaceae</taxon>
        <taxon>Plasmopara</taxon>
    </lineage>
</organism>
<dbReference type="OrthoDB" id="98936at2759"/>
<protein>
    <submittedName>
        <fullName evidence="1">Uncharacterized protein</fullName>
    </submittedName>
</protein>
<dbReference type="EMBL" id="CCYD01003042">
    <property type="protein sequence ID" value="CEG49207.1"/>
    <property type="molecule type" value="Genomic_DNA"/>
</dbReference>
<keyword evidence="2" id="KW-1185">Reference proteome</keyword>
<dbReference type="Pfam" id="PF14223">
    <property type="entry name" value="Retrotran_gag_2"/>
    <property type="match status" value="1"/>
</dbReference>
<evidence type="ECO:0000313" key="2">
    <source>
        <dbReference type="Proteomes" id="UP000054928"/>
    </source>
</evidence>
<reference evidence="2" key="1">
    <citation type="submission" date="2014-09" db="EMBL/GenBank/DDBJ databases">
        <authorList>
            <person name="Sharma Rahul"/>
            <person name="Thines Marco"/>
        </authorList>
    </citation>
    <scope>NUCLEOTIDE SEQUENCE [LARGE SCALE GENOMIC DNA]</scope>
</reference>
<dbReference type="AlphaFoldDB" id="A0A0P1B588"/>
<dbReference type="RefSeq" id="XP_024585576.1">
    <property type="nucleotide sequence ID" value="XM_024720371.1"/>
</dbReference>
<name>A0A0P1B588_PLAHL</name>
<sequence length="93" mass="10536">MWELNACMVLDGKELQEPLEAMKPEDAPRRETEVWKVADVKALAIVAQMPSPAYQSMIRNANSANEAWDTLRKFCETITSQPRAIKERAAKNC</sequence>
<dbReference type="GeneID" id="36402036"/>